<gene>
    <name evidence="2" type="ORF">CCH79_00019861</name>
</gene>
<comment type="caution">
    <text evidence="2">The sequence shown here is derived from an EMBL/GenBank/DDBJ whole genome shotgun (WGS) entry which is preliminary data.</text>
</comment>
<proteinExistence type="predicted"/>
<protein>
    <recommendedName>
        <fullName evidence="1">DOC domain-containing protein</fullName>
    </recommendedName>
</protein>
<sequence length="160" mass="18208">MPARILVLGGDDPANINTELNTVSLVLVRSTRAVPHLTPVNVAASASRVVLLENMTRFWSIIQIRIKRCQQVLIRPSVLQGGIDTRVHGFEVLGPKPTFWPVFKEQLCRRTYLFYSTKAHTWCQEVVEDKAQLLQLFNKYKLFSACLPVTLQPLLTHLRT</sequence>
<dbReference type="EMBL" id="NHOQ01001314">
    <property type="protein sequence ID" value="PWA25477.1"/>
    <property type="molecule type" value="Genomic_DNA"/>
</dbReference>
<reference evidence="2 3" key="1">
    <citation type="journal article" date="2018" name="G3 (Bethesda)">
        <title>A High-Quality Reference Genome for the Invasive Mosquitofish Gambusia affinis Using a Chicago Library.</title>
        <authorList>
            <person name="Hoffberg S.L."/>
            <person name="Troendle N.J."/>
            <person name="Glenn T.C."/>
            <person name="Mahmud O."/>
            <person name="Louha S."/>
            <person name="Chalopin D."/>
            <person name="Bennetzen J.L."/>
            <person name="Mauricio R."/>
        </authorList>
    </citation>
    <scope>NUCLEOTIDE SEQUENCE [LARGE SCALE GENOMIC DNA]</scope>
    <source>
        <strain evidence="2">NE01/NJP1002.9</strain>
        <tissue evidence="2">Muscle</tissue>
    </source>
</reference>
<dbReference type="InterPro" id="IPR004939">
    <property type="entry name" value="APC_su10/DOC_dom"/>
</dbReference>
<dbReference type="Proteomes" id="UP000250572">
    <property type="component" value="Unassembled WGS sequence"/>
</dbReference>
<dbReference type="Gene3D" id="2.60.120.260">
    <property type="entry name" value="Galactose-binding domain-like"/>
    <property type="match status" value="1"/>
</dbReference>
<accession>A0A315VSX4</accession>
<evidence type="ECO:0000313" key="3">
    <source>
        <dbReference type="Proteomes" id="UP000250572"/>
    </source>
</evidence>
<organism evidence="2 3">
    <name type="scientific">Gambusia affinis</name>
    <name type="common">Western mosquitofish</name>
    <name type="synonym">Heterandria affinis</name>
    <dbReference type="NCBI Taxonomy" id="33528"/>
    <lineage>
        <taxon>Eukaryota</taxon>
        <taxon>Metazoa</taxon>
        <taxon>Chordata</taxon>
        <taxon>Craniata</taxon>
        <taxon>Vertebrata</taxon>
        <taxon>Euteleostomi</taxon>
        <taxon>Actinopterygii</taxon>
        <taxon>Neopterygii</taxon>
        <taxon>Teleostei</taxon>
        <taxon>Neoteleostei</taxon>
        <taxon>Acanthomorphata</taxon>
        <taxon>Ovalentaria</taxon>
        <taxon>Atherinomorphae</taxon>
        <taxon>Cyprinodontiformes</taxon>
        <taxon>Poeciliidae</taxon>
        <taxon>Poeciliinae</taxon>
        <taxon>Gambusia</taxon>
    </lineage>
</organism>
<keyword evidence="3" id="KW-1185">Reference proteome</keyword>
<dbReference type="PROSITE" id="PS51284">
    <property type="entry name" value="DOC"/>
    <property type="match status" value="1"/>
</dbReference>
<feature type="non-terminal residue" evidence="2">
    <location>
        <position position="160"/>
    </location>
</feature>
<feature type="domain" description="DOC" evidence="1">
    <location>
        <begin position="1"/>
        <end position="119"/>
    </location>
</feature>
<evidence type="ECO:0000259" key="1">
    <source>
        <dbReference type="PROSITE" id="PS51284"/>
    </source>
</evidence>
<dbReference type="PANTHER" id="PTHR22771">
    <property type="entry name" value="CULLIN AND GALACTOSE-BINDING DOMAIN-CONTAINING"/>
    <property type="match status" value="1"/>
</dbReference>
<dbReference type="AlphaFoldDB" id="A0A315VSX4"/>
<dbReference type="InterPro" id="IPR045093">
    <property type="entry name" value="Cullin"/>
</dbReference>
<name>A0A315VSX4_GAMAF</name>
<evidence type="ECO:0000313" key="2">
    <source>
        <dbReference type="EMBL" id="PWA25477.1"/>
    </source>
</evidence>
<dbReference type="PANTHER" id="PTHR22771:SF4">
    <property type="entry name" value="CULLIN 7-RELATED"/>
    <property type="match status" value="1"/>
</dbReference>